<dbReference type="Pfam" id="PF18911">
    <property type="entry name" value="PKD_4"/>
    <property type="match status" value="1"/>
</dbReference>
<name>A0A150INT7_9EURY</name>
<dbReference type="InterPro" id="IPR015943">
    <property type="entry name" value="WD40/YVTN_repeat-like_dom_sf"/>
</dbReference>
<organism evidence="3 4">
    <name type="scientific">Candidatus Methanofastidiosum methylothiophilum</name>
    <dbReference type="NCBI Taxonomy" id="1705564"/>
    <lineage>
        <taxon>Archaea</taxon>
        <taxon>Methanobacteriati</taxon>
        <taxon>Methanobacteriota</taxon>
        <taxon>Stenosarchaea group</taxon>
        <taxon>Candidatus Methanofastidiosia</taxon>
        <taxon>Candidatus Methanofastidiosales</taxon>
        <taxon>Candidatus Methanofastidiosaceae</taxon>
        <taxon>Candidatus Methanofastidiosum</taxon>
    </lineage>
</organism>
<proteinExistence type="predicted"/>
<evidence type="ECO:0000259" key="2">
    <source>
        <dbReference type="PROSITE" id="PS50093"/>
    </source>
</evidence>
<protein>
    <submittedName>
        <fullName evidence="3">PKD domain protein</fullName>
    </submittedName>
</protein>
<dbReference type="SMART" id="SM00320">
    <property type="entry name" value="WD40"/>
    <property type="match status" value="3"/>
</dbReference>
<dbReference type="InterPro" id="IPR013783">
    <property type="entry name" value="Ig-like_fold"/>
</dbReference>
<evidence type="ECO:0000313" key="4">
    <source>
        <dbReference type="Proteomes" id="UP000075398"/>
    </source>
</evidence>
<dbReference type="Gene3D" id="2.130.10.10">
    <property type="entry name" value="YVTN repeat-like/Quinoprotein amine dehydrogenase"/>
    <property type="match status" value="1"/>
</dbReference>
<feature type="region of interest" description="Disordered" evidence="1">
    <location>
        <begin position="214"/>
        <end position="244"/>
    </location>
</feature>
<reference evidence="3 4" key="1">
    <citation type="journal article" date="2016" name="ISME J.">
        <title>Chasing the elusive Euryarchaeota class WSA2: genomes reveal a uniquely fastidious methyl-reducing methanogen.</title>
        <authorList>
            <person name="Nobu M.K."/>
            <person name="Narihiro T."/>
            <person name="Kuroda K."/>
            <person name="Mei R."/>
            <person name="Liu W.T."/>
        </authorList>
    </citation>
    <scope>NUCLEOTIDE SEQUENCE [LARGE SCALE GENOMIC DNA]</scope>
    <source>
        <strain evidence="3">U1lsi0528_Bin055</strain>
    </source>
</reference>
<dbReference type="Gene3D" id="2.60.40.10">
    <property type="entry name" value="Immunoglobulins"/>
    <property type="match status" value="1"/>
</dbReference>
<dbReference type="EMBL" id="LNGC01000184">
    <property type="protein sequence ID" value="KYC46617.1"/>
    <property type="molecule type" value="Genomic_DNA"/>
</dbReference>
<feature type="compositionally biased region" description="Low complexity" evidence="1">
    <location>
        <begin position="219"/>
        <end position="236"/>
    </location>
</feature>
<feature type="domain" description="PKD" evidence="2">
    <location>
        <begin position="239"/>
        <end position="320"/>
    </location>
</feature>
<dbReference type="InterPro" id="IPR011044">
    <property type="entry name" value="Quino_amine_DH_bsu"/>
</dbReference>
<dbReference type="SMART" id="SM00089">
    <property type="entry name" value="PKD"/>
    <property type="match status" value="1"/>
</dbReference>
<dbReference type="Pfam" id="PF18975">
    <property type="entry name" value="DUF5711"/>
    <property type="match status" value="1"/>
</dbReference>
<dbReference type="SUPFAM" id="SSF50969">
    <property type="entry name" value="YVTN repeat-like/Quinoprotein amine dehydrogenase"/>
    <property type="match status" value="1"/>
</dbReference>
<dbReference type="InterPro" id="IPR001680">
    <property type="entry name" value="WD40_rpt"/>
</dbReference>
<dbReference type="AlphaFoldDB" id="A0A150INT7"/>
<comment type="caution">
    <text evidence="3">The sequence shown here is derived from an EMBL/GenBank/DDBJ whole genome shotgun (WGS) entry which is preliminary data.</text>
</comment>
<dbReference type="Proteomes" id="UP000075398">
    <property type="component" value="Unassembled WGS sequence"/>
</dbReference>
<sequence length="355" mass="38583">MWDYQTDSKVNIIKIVENYIAVGSQKTVYLFKTNGDLIWTYPVSGVPGTVALSRTGPYVSVGTSAGNIYLIDGAGNLKWSYKNKSSVNTIAMTGLGTYIVAGGTDGTILYFNREGTKLWSYTTGGAVNQIDIASQGQYVAAGADKDGYYLFDWNGKKLWSRSNKEIYFWAIHVADDGKWLLGGAGKFMGSSTEMRISNNVCFYNTVNYAKAGEQPDKNTQTTTPIPTETTTTTQTTNKFPTANAGADFETKVGDAVHFDGTKSTDEDGNIVSYKWDFGDGKTSIDGEPLHQYTTAGVYKVTLTVTDDKGDTGQDVMYVTVKETQSPVKGVPGFELPALLGGSAIAYYLISKRKKK</sequence>
<dbReference type="PROSITE" id="PS50093">
    <property type="entry name" value="PKD"/>
    <property type="match status" value="1"/>
</dbReference>
<dbReference type="InterPro" id="IPR043765">
    <property type="entry name" value="DUF5711"/>
</dbReference>
<dbReference type="InterPro" id="IPR000601">
    <property type="entry name" value="PKD_dom"/>
</dbReference>
<dbReference type="InterPro" id="IPR022409">
    <property type="entry name" value="PKD/Chitinase_dom"/>
</dbReference>
<gene>
    <name evidence="3" type="ORF">AMQ22_02096</name>
</gene>
<evidence type="ECO:0000256" key="1">
    <source>
        <dbReference type="SAM" id="MobiDB-lite"/>
    </source>
</evidence>
<accession>A0A150INT7</accession>
<dbReference type="InterPro" id="IPR035986">
    <property type="entry name" value="PKD_dom_sf"/>
</dbReference>
<dbReference type="SUPFAM" id="SSF49299">
    <property type="entry name" value="PKD domain"/>
    <property type="match status" value="1"/>
</dbReference>
<dbReference type="CDD" id="cd00146">
    <property type="entry name" value="PKD"/>
    <property type="match status" value="1"/>
</dbReference>
<evidence type="ECO:0000313" key="3">
    <source>
        <dbReference type="EMBL" id="KYC46617.1"/>
    </source>
</evidence>